<name>X0WS35_9ZZZZ</name>
<evidence type="ECO:0000313" key="1">
    <source>
        <dbReference type="EMBL" id="GAG15501.1"/>
    </source>
</evidence>
<protein>
    <submittedName>
        <fullName evidence="1">Uncharacterized protein</fullName>
    </submittedName>
</protein>
<reference evidence="1" key="1">
    <citation type="journal article" date="2014" name="Front. Microbiol.">
        <title>High frequency of phylogenetically diverse reductive dehalogenase-homologous genes in deep subseafloor sedimentary metagenomes.</title>
        <authorList>
            <person name="Kawai M."/>
            <person name="Futagami T."/>
            <person name="Toyoda A."/>
            <person name="Takaki Y."/>
            <person name="Nishi S."/>
            <person name="Hori S."/>
            <person name="Arai W."/>
            <person name="Tsubouchi T."/>
            <person name="Morono Y."/>
            <person name="Uchiyama I."/>
            <person name="Ito T."/>
            <person name="Fujiyama A."/>
            <person name="Inagaki F."/>
            <person name="Takami H."/>
        </authorList>
    </citation>
    <scope>NUCLEOTIDE SEQUENCE</scope>
    <source>
        <strain evidence="1">Expedition CK06-06</strain>
    </source>
</reference>
<accession>X0WS35</accession>
<gene>
    <name evidence="1" type="ORF">S01H1_56035</name>
</gene>
<proteinExistence type="predicted"/>
<sequence>MPVHTLVRCPSKLYEAYEYDNPVKSSKLFKVDNAAKRLPMESKGFGRNETRYVISLAFPDG</sequence>
<comment type="caution">
    <text evidence="1">The sequence shown here is derived from an EMBL/GenBank/DDBJ whole genome shotgun (WGS) entry which is preliminary data.</text>
</comment>
<dbReference type="AlphaFoldDB" id="X0WS35"/>
<organism evidence="1">
    <name type="scientific">marine sediment metagenome</name>
    <dbReference type="NCBI Taxonomy" id="412755"/>
    <lineage>
        <taxon>unclassified sequences</taxon>
        <taxon>metagenomes</taxon>
        <taxon>ecological metagenomes</taxon>
    </lineage>
</organism>
<dbReference type="EMBL" id="BARS01036457">
    <property type="protein sequence ID" value="GAG15501.1"/>
    <property type="molecule type" value="Genomic_DNA"/>
</dbReference>